<keyword evidence="2" id="KW-1185">Reference proteome</keyword>
<dbReference type="Proteomes" id="UP000255233">
    <property type="component" value="Unassembled WGS sequence"/>
</dbReference>
<gene>
    <name evidence="1" type="ORF">NCTC11190_01066</name>
</gene>
<organism evidence="1 2">
    <name type="scientific">Rikenella microfusus</name>
    <dbReference type="NCBI Taxonomy" id="28139"/>
    <lineage>
        <taxon>Bacteria</taxon>
        <taxon>Pseudomonadati</taxon>
        <taxon>Bacteroidota</taxon>
        <taxon>Bacteroidia</taxon>
        <taxon>Bacteroidales</taxon>
        <taxon>Rikenellaceae</taxon>
        <taxon>Rikenella</taxon>
    </lineage>
</organism>
<evidence type="ECO:0000313" key="2">
    <source>
        <dbReference type="Proteomes" id="UP000255233"/>
    </source>
</evidence>
<name>A0A379MQ55_9BACT</name>
<dbReference type="Gene3D" id="2.120.10.30">
    <property type="entry name" value="TolB, C-terminal domain"/>
    <property type="match status" value="1"/>
</dbReference>
<dbReference type="EMBL" id="UGVL01000001">
    <property type="protein sequence ID" value="SUE33854.1"/>
    <property type="molecule type" value="Genomic_DNA"/>
</dbReference>
<dbReference type="RefSeq" id="WP_027290253.1">
    <property type="nucleotide sequence ID" value="NZ_UGVL01000001.1"/>
</dbReference>
<sequence>MRIISFIIGLGSLLLAACGGPDCKKAEIVELGPGDKTIHSFSDSSFFSDISCIETDGTGSIYVLDRKRSQIIRLDEDMRLLSVIGRQGRGPQEIGAAISFSVRNDTVYVGDAYKRGVLMFTPSGEWCGMIDMKEAFPYFKRFSVRDEGSICFAACSGQERTSLAEYDRPSAAMTRFGQWTDFGTPAKNDMQNKRSVFFRDGQYIAVPWSIPVVEFYDAATLRPTGTLDLSEVTPVKEIYLEMTANREIRESPNMWYVFMEDTYLNRDKLYVLLNPDEGTADEFKTGSVVLEIDLSGPERFVSRKFSLPGEHLSRIGVTNNRLYGFSPDDASLRRYPLPE</sequence>
<evidence type="ECO:0008006" key="3">
    <source>
        <dbReference type="Google" id="ProtNLM"/>
    </source>
</evidence>
<dbReference type="SUPFAM" id="SSF75011">
    <property type="entry name" value="3-carboxy-cis,cis-mucoante lactonizing enzyme"/>
    <property type="match status" value="1"/>
</dbReference>
<dbReference type="InterPro" id="IPR011042">
    <property type="entry name" value="6-blade_b-propeller_TolB-like"/>
</dbReference>
<dbReference type="AlphaFoldDB" id="A0A379MQ55"/>
<proteinExistence type="predicted"/>
<dbReference type="STRING" id="880526.GCA_000427365_00381"/>
<dbReference type="PROSITE" id="PS51257">
    <property type="entry name" value="PROKAR_LIPOPROTEIN"/>
    <property type="match status" value="1"/>
</dbReference>
<reference evidence="1 2" key="1">
    <citation type="submission" date="2018-06" db="EMBL/GenBank/DDBJ databases">
        <authorList>
            <consortium name="Pathogen Informatics"/>
            <person name="Doyle S."/>
        </authorList>
    </citation>
    <scope>NUCLEOTIDE SEQUENCE [LARGE SCALE GENOMIC DNA]</scope>
    <source>
        <strain evidence="1 2">NCTC11190</strain>
    </source>
</reference>
<accession>A0A379MQ55</accession>
<evidence type="ECO:0000313" key="1">
    <source>
        <dbReference type="EMBL" id="SUE33854.1"/>
    </source>
</evidence>
<protein>
    <recommendedName>
        <fullName evidence="3">6-bladed beta-propeller</fullName>
    </recommendedName>
</protein>